<dbReference type="Proteomes" id="UP001175228">
    <property type="component" value="Unassembled WGS sequence"/>
</dbReference>
<accession>A0AA39Q0B4</accession>
<evidence type="ECO:0000313" key="2">
    <source>
        <dbReference type="Proteomes" id="UP001175228"/>
    </source>
</evidence>
<gene>
    <name evidence="1" type="ORF">EDD18DRAFT_1107857</name>
</gene>
<sequence length="283" mass="31995">MPGAERVPVHIMRVGLTGFGHDEEAFLVRNAVCFHHFESRHKFFGDLWLESIWEVFVLYWPPAERSDDALAGHHERVCQALRWIYEHLDPGAHEAEQANIQFPQVHHPGPKEQRRMTIRPLQPGQPLDVVLSPEFLTKSHAIHAAKIAVKACLRCLRLLEECQGYALFNKLAKLCQKLQHLVILQGSLTRGIKAKPNLFKEFSKICPSLSSSLYLSSSSGKTLNHTLKSTVQNWQTSWFTTACLNVGKTDNMYQTWAPLKMTDIGGESLMGAGLEYRLDGLSL</sequence>
<comment type="caution">
    <text evidence="1">The sequence shown here is derived from an EMBL/GenBank/DDBJ whole genome shotgun (WGS) entry which is preliminary data.</text>
</comment>
<proteinExistence type="predicted"/>
<name>A0AA39Q0B4_9AGAR</name>
<dbReference type="EMBL" id="JAUEPU010000023">
    <property type="protein sequence ID" value="KAK0493892.1"/>
    <property type="molecule type" value="Genomic_DNA"/>
</dbReference>
<keyword evidence="2" id="KW-1185">Reference proteome</keyword>
<evidence type="ECO:0000313" key="1">
    <source>
        <dbReference type="EMBL" id="KAK0493892.1"/>
    </source>
</evidence>
<organism evidence="1 2">
    <name type="scientific">Armillaria luteobubalina</name>
    <dbReference type="NCBI Taxonomy" id="153913"/>
    <lineage>
        <taxon>Eukaryota</taxon>
        <taxon>Fungi</taxon>
        <taxon>Dikarya</taxon>
        <taxon>Basidiomycota</taxon>
        <taxon>Agaricomycotina</taxon>
        <taxon>Agaricomycetes</taxon>
        <taxon>Agaricomycetidae</taxon>
        <taxon>Agaricales</taxon>
        <taxon>Marasmiineae</taxon>
        <taxon>Physalacriaceae</taxon>
        <taxon>Armillaria</taxon>
    </lineage>
</organism>
<protein>
    <submittedName>
        <fullName evidence="1">Uncharacterized protein</fullName>
    </submittedName>
</protein>
<dbReference type="AlphaFoldDB" id="A0AA39Q0B4"/>
<reference evidence="1" key="1">
    <citation type="submission" date="2023-06" db="EMBL/GenBank/DDBJ databases">
        <authorList>
            <consortium name="Lawrence Berkeley National Laboratory"/>
            <person name="Ahrendt S."/>
            <person name="Sahu N."/>
            <person name="Indic B."/>
            <person name="Wong-Bajracharya J."/>
            <person name="Merenyi Z."/>
            <person name="Ke H.-M."/>
            <person name="Monk M."/>
            <person name="Kocsube S."/>
            <person name="Drula E."/>
            <person name="Lipzen A."/>
            <person name="Balint B."/>
            <person name="Henrissat B."/>
            <person name="Andreopoulos B."/>
            <person name="Martin F.M."/>
            <person name="Harder C.B."/>
            <person name="Rigling D."/>
            <person name="Ford K.L."/>
            <person name="Foster G.D."/>
            <person name="Pangilinan J."/>
            <person name="Papanicolaou A."/>
            <person name="Barry K."/>
            <person name="LaButti K."/>
            <person name="Viragh M."/>
            <person name="Koriabine M."/>
            <person name="Yan M."/>
            <person name="Riley R."/>
            <person name="Champramary S."/>
            <person name="Plett K.L."/>
            <person name="Tsai I.J."/>
            <person name="Slot J."/>
            <person name="Sipos G."/>
            <person name="Plett J."/>
            <person name="Nagy L.G."/>
            <person name="Grigoriev I.V."/>
        </authorList>
    </citation>
    <scope>NUCLEOTIDE SEQUENCE</scope>
    <source>
        <strain evidence="1">HWK02</strain>
    </source>
</reference>